<sequence>MSTRAAAARDLVRAWHEAIDSDDDGETLIAAENALADWLAVRPRSEGAQRASALIRAAADADREHQT</sequence>
<evidence type="ECO:0000313" key="1">
    <source>
        <dbReference type="EMBL" id="CAB4900525.1"/>
    </source>
</evidence>
<reference evidence="1" key="1">
    <citation type="submission" date="2020-05" db="EMBL/GenBank/DDBJ databases">
        <authorList>
            <person name="Chiriac C."/>
            <person name="Salcher M."/>
            <person name="Ghai R."/>
            <person name="Kavagutti S V."/>
        </authorList>
    </citation>
    <scope>NUCLEOTIDE SEQUENCE</scope>
</reference>
<organism evidence="1">
    <name type="scientific">freshwater metagenome</name>
    <dbReference type="NCBI Taxonomy" id="449393"/>
    <lineage>
        <taxon>unclassified sequences</taxon>
        <taxon>metagenomes</taxon>
        <taxon>ecological metagenomes</taxon>
    </lineage>
</organism>
<gene>
    <name evidence="1" type="ORF">UFOPK3564_00543</name>
</gene>
<dbReference type="AlphaFoldDB" id="A0A6J7G5F3"/>
<accession>A0A6J7G5F3</accession>
<protein>
    <submittedName>
        <fullName evidence="1">Unannotated protein</fullName>
    </submittedName>
</protein>
<name>A0A6J7G5F3_9ZZZZ</name>
<proteinExistence type="predicted"/>
<dbReference type="EMBL" id="CAFBMK010000018">
    <property type="protein sequence ID" value="CAB4900525.1"/>
    <property type="molecule type" value="Genomic_DNA"/>
</dbReference>